<gene>
    <name evidence="2" type="ORF">NCTC12967_00560</name>
</gene>
<evidence type="ECO:0000313" key="2">
    <source>
        <dbReference type="EMBL" id="VEH69294.1"/>
    </source>
</evidence>
<dbReference type="InterPro" id="IPR037401">
    <property type="entry name" value="SnoaL-like"/>
</dbReference>
<dbReference type="SUPFAM" id="SSF54427">
    <property type="entry name" value="NTF2-like"/>
    <property type="match status" value="1"/>
</dbReference>
<keyword evidence="3" id="KW-1185">Reference proteome</keyword>
<dbReference type="RefSeq" id="WP_082793915.1">
    <property type="nucleotide sequence ID" value="NZ_LR134406.1"/>
</dbReference>
<dbReference type="AlphaFoldDB" id="A0A3S4W5K7"/>
<dbReference type="InterPro" id="IPR032710">
    <property type="entry name" value="NTF2-like_dom_sf"/>
</dbReference>
<dbReference type="EMBL" id="LR134406">
    <property type="protein sequence ID" value="VEH69294.1"/>
    <property type="molecule type" value="Genomic_DNA"/>
</dbReference>
<evidence type="ECO:0000313" key="3">
    <source>
        <dbReference type="Proteomes" id="UP000273044"/>
    </source>
</evidence>
<name>A0A3S4W5K7_9ACTN</name>
<accession>A0A3S4W5K7</accession>
<reference evidence="2 3" key="1">
    <citation type="submission" date="2018-12" db="EMBL/GenBank/DDBJ databases">
        <authorList>
            <consortium name="Pathogen Informatics"/>
        </authorList>
    </citation>
    <scope>NUCLEOTIDE SEQUENCE [LARGE SCALE GENOMIC DNA]</scope>
    <source>
        <strain evidence="2 3">NCTC12967</strain>
    </source>
</reference>
<sequence length="147" mass="16374">MMNDGNEIVTTLTKLFWATDHHDWEGLRRTFAGQVLLDYTATLGGEPRICAPGEVVDGWRPAFEALDAHQHLVANHMVEIADEEATATASFIATHQFQGETWTLGGDYHFRLHRCEGNWRVAAMRMVPVWQTGPVDLVTKALEAAAS</sequence>
<organism evidence="2 3">
    <name type="scientific">Arachnia propionica</name>
    <dbReference type="NCBI Taxonomy" id="1750"/>
    <lineage>
        <taxon>Bacteria</taxon>
        <taxon>Bacillati</taxon>
        <taxon>Actinomycetota</taxon>
        <taxon>Actinomycetes</taxon>
        <taxon>Propionibacteriales</taxon>
        <taxon>Propionibacteriaceae</taxon>
        <taxon>Arachnia</taxon>
    </lineage>
</organism>
<proteinExistence type="predicted"/>
<dbReference type="Pfam" id="PF13577">
    <property type="entry name" value="SnoaL_4"/>
    <property type="match status" value="1"/>
</dbReference>
<feature type="domain" description="SnoaL-like" evidence="1">
    <location>
        <begin position="3"/>
        <end position="125"/>
    </location>
</feature>
<protein>
    <recommendedName>
        <fullName evidence="1">SnoaL-like domain-containing protein</fullName>
    </recommendedName>
</protein>
<dbReference type="Proteomes" id="UP000273044">
    <property type="component" value="Chromosome"/>
</dbReference>
<dbReference type="GeneID" id="64406056"/>
<evidence type="ECO:0000259" key="1">
    <source>
        <dbReference type="Pfam" id="PF13577"/>
    </source>
</evidence>
<dbReference type="Gene3D" id="3.10.450.50">
    <property type="match status" value="1"/>
</dbReference>